<evidence type="ECO:0000313" key="5">
    <source>
        <dbReference type="EMBL" id="MCG2616854.1"/>
    </source>
</evidence>
<evidence type="ECO:0000256" key="1">
    <source>
        <dbReference type="ARBA" id="ARBA00006739"/>
    </source>
</evidence>
<dbReference type="Proteomes" id="UP001165367">
    <property type="component" value="Unassembled WGS sequence"/>
</dbReference>
<keyword evidence="4" id="KW-0812">Transmembrane</keyword>
<name>A0ABS9KX98_9BACT</name>
<dbReference type="SUPFAM" id="SSF53448">
    <property type="entry name" value="Nucleotide-diphospho-sugar transferases"/>
    <property type="match status" value="1"/>
</dbReference>
<sequence length="404" mass="45749">MLENFIHILYWLFFSYFAASIIYLFVLALGGRLFYKNLNSYTSDIQKYRKVAILVPAYKEDEIILSTANNLLALNYPKDSFNVFIIADSFRAETIAELRQLPLQVIEVSFDKSTKTKALNVAFSTIREPFDVALICDADNMLAPDFLQKLNSAFENGNKAIQGRRVAKNLDSSFAILDACSEAINNNIFRKGNNGLGLSSAVIGSGMAFDYERVKQILLSINAVGGFDKILQLEVVGDGTSIRYLDDALVFDEKVSSAQAFQQQRKRWLSSQFVYFKQFFLPAIKKLFKGNFSYFNLAIPCNLVLPRAFLLALLPLFAIISFFVVRQWGIWSSGLFLLYMITLAIALPRKLVNKQFVSALLSAPKAVLLMVLAVFHIRKANKTFIHTIHTKKEITNVQFQDKIR</sequence>
<evidence type="ECO:0000256" key="4">
    <source>
        <dbReference type="SAM" id="Phobius"/>
    </source>
</evidence>
<evidence type="ECO:0000256" key="2">
    <source>
        <dbReference type="ARBA" id="ARBA00022676"/>
    </source>
</evidence>
<comment type="caution">
    <text evidence="5">The sequence shown here is derived from an EMBL/GenBank/DDBJ whole genome shotgun (WGS) entry which is preliminary data.</text>
</comment>
<feature type="transmembrane region" description="Helical" evidence="4">
    <location>
        <begin position="6"/>
        <end position="29"/>
    </location>
</feature>
<feature type="transmembrane region" description="Helical" evidence="4">
    <location>
        <begin position="294"/>
        <end position="322"/>
    </location>
</feature>
<evidence type="ECO:0000313" key="6">
    <source>
        <dbReference type="Proteomes" id="UP001165367"/>
    </source>
</evidence>
<organism evidence="5 6">
    <name type="scientific">Terrimonas ginsenosidimutans</name>
    <dbReference type="NCBI Taxonomy" id="2908004"/>
    <lineage>
        <taxon>Bacteria</taxon>
        <taxon>Pseudomonadati</taxon>
        <taxon>Bacteroidota</taxon>
        <taxon>Chitinophagia</taxon>
        <taxon>Chitinophagales</taxon>
        <taxon>Chitinophagaceae</taxon>
        <taxon>Terrimonas</taxon>
    </lineage>
</organism>
<keyword evidence="6" id="KW-1185">Reference proteome</keyword>
<gene>
    <name evidence="5" type="ORF">LZZ85_21335</name>
</gene>
<dbReference type="PANTHER" id="PTHR43630:SF1">
    <property type="entry name" value="POLY-BETA-1,6-N-ACETYL-D-GLUCOSAMINE SYNTHASE"/>
    <property type="match status" value="1"/>
</dbReference>
<accession>A0ABS9KX98</accession>
<feature type="transmembrane region" description="Helical" evidence="4">
    <location>
        <begin position="328"/>
        <end position="347"/>
    </location>
</feature>
<keyword evidence="4" id="KW-1133">Transmembrane helix</keyword>
<proteinExistence type="inferred from homology"/>
<keyword evidence="3" id="KW-0808">Transferase</keyword>
<dbReference type="PANTHER" id="PTHR43630">
    <property type="entry name" value="POLY-BETA-1,6-N-ACETYL-D-GLUCOSAMINE SYNTHASE"/>
    <property type="match status" value="1"/>
</dbReference>
<dbReference type="Pfam" id="PF13641">
    <property type="entry name" value="Glyco_tranf_2_3"/>
    <property type="match status" value="1"/>
</dbReference>
<reference evidence="5" key="1">
    <citation type="submission" date="2022-01" db="EMBL/GenBank/DDBJ databases">
        <authorList>
            <person name="Jo J.-H."/>
            <person name="Im W.-T."/>
        </authorList>
    </citation>
    <scope>NUCLEOTIDE SEQUENCE</scope>
    <source>
        <strain evidence="5">NA20</strain>
    </source>
</reference>
<keyword evidence="2" id="KW-0328">Glycosyltransferase</keyword>
<keyword evidence="4" id="KW-0472">Membrane</keyword>
<dbReference type="RefSeq" id="WP_237875391.1">
    <property type="nucleotide sequence ID" value="NZ_JAKLTR010000015.1"/>
</dbReference>
<comment type="similarity">
    <text evidence="1">Belongs to the glycosyltransferase 2 family.</text>
</comment>
<dbReference type="EMBL" id="JAKLTR010000015">
    <property type="protein sequence ID" value="MCG2616854.1"/>
    <property type="molecule type" value="Genomic_DNA"/>
</dbReference>
<dbReference type="Gene3D" id="3.90.550.10">
    <property type="entry name" value="Spore Coat Polysaccharide Biosynthesis Protein SpsA, Chain A"/>
    <property type="match status" value="1"/>
</dbReference>
<evidence type="ECO:0000256" key="3">
    <source>
        <dbReference type="ARBA" id="ARBA00022679"/>
    </source>
</evidence>
<protein>
    <submittedName>
        <fullName evidence="5">Glycosyltransferase family 2 protein</fullName>
    </submittedName>
</protein>
<dbReference type="InterPro" id="IPR029044">
    <property type="entry name" value="Nucleotide-diphossugar_trans"/>
</dbReference>
<feature type="transmembrane region" description="Helical" evidence="4">
    <location>
        <begin position="359"/>
        <end position="377"/>
    </location>
</feature>